<name>A0A0A9U3Q9_ARUDO</name>
<accession>A0A0A9U3Q9</accession>
<proteinExistence type="predicted"/>
<dbReference type="EMBL" id="GBRH01281651">
    <property type="protein sequence ID" value="JAD16244.1"/>
    <property type="molecule type" value="Transcribed_RNA"/>
</dbReference>
<reference evidence="1" key="1">
    <citation type="submission" date="2014-09" db="EMBL/GenBank/DDBJ databases">
        <authorList>
            <person name="Magalhaes I.L.F."/>
            <person name="Oliveira U."/>
            <person name="Santos F.R."/>
            <person name="Vidigal T.H.D.A."/>
            <person name="Brescovit A.D."/>
            <person name="Santos A.J."/>
        </authorList>
    </citation>
    <scope>NUCLEOTIDE SEQUENCE</scope>
    <source>
        <tissue evidence="1">Shoot tissue taken approximately 20 cm above the soil surface</tissue>
    </source>
</reference>
<evidence type="ECO:0000313" key="1">
    <source>
        <dbReference type="EMBL" id="JAD16244.1"/>
    </source>
</evidence>
<sequence length="21" mass="2511">MALWNIKILFQNYSKSKINKA</sequence>
<dbReference type="AlphaFoldDB" id="A0A0A9U3Q9"/>
<protein>
    <submittedName>
        <fullName evidence="1">Uncharacterized protein</fullName>
    </submittedName>
</protein>
<reference evidence="1" key="2">
    <citation type="journal article" date="2015" name="Data Brief">
        <title>Shoot transcriptome of the giant reed, Arundo donax.</title>
        <authorList>
            <person name="Barrero R.A."/>
            <person name="Guerrero F.D."/>
            <person name="Moolhuijzen P."/>
            <person name="Goolsby J.A."/>
            <person name="Tidwell J."/>
            <person name="Bellgard S.E."/>
            <person name="Bellgard M.I."/>
        </authorList>
    </citation>
    <scope>NUCLEOTIDE SEQUENCE</scope>
    <source>
        <tissue evidence="1">Shoot tissue taken approximately 20 cm above the soil surface</tissue>
    </source>
</reference>
<organism evidence="1">
    <name type="scientific">Arundo donax</name>
    <name type="common">Giant reed</name>
    <name type="synonym">Donax arundinaceus</name>
    <dbReference type="NCBI Taxonomy" id="35708"/>
    <lineage>
        <taxon>Eukaryota</taxon>
        <taxon>Viridiplantae</taxon>
        <taxon>Streptophyta</taxon>
        <taxon>Embryophyta</taxon>
        <taxon>Tracheophyta</taxon>
        <taxon>Spermatophyta</taxon>
        <taxon>Magnoliopsida</taxon>
        <taxon>Liliopsida</taxon>
        <taxon>Poales</taxon>
        <taxon>Poaceae</taxon>
        <taxon>PACMAD clade</taxon>
        <taxon>Arundinoideae</taxon>
        <taxon>Arundineae</taxon>
        <taxon>Arundo</taxon>
    </lineage>
</organism>